<feature type="domain" description="SH3" evidence="11">
    <location>
        <begin position="248"/>
        <end position="313"/>
    </location>
</feature>
<feature type="domain" description="UBA" evidence="12">
    <location>
        <begin position="28"/>
        <end position="71"/>
    </location>
</feature>
<evidence type="ECO:0000256" key="10">
    <source>
        <dbReference type="SAM" id="MobiDB-lite"/>
    </source>
</evidence>
<dbReference type="InterPro" id="IPR009060">
    <property type="entry name" value="UBA-like_sf"/>
</dbReference>
<dbReference type="Pfam" id="PF00300">
    <property type="entry name" value="His_Phos_1"/>
    <property type="match status" value="1"/>
</dbReference>
<dbReference type="Gene3D" id="2.30.30.40">
    <property type="entry name" value="SH3 Domains"/>
    <property type="match status" value="1"/>
</dbReference>
<dbReference type="SMART" id="SM00165">
    <property type="entry name" value="UBA"/>
    <property type="match status" value="1"/>
</dbReference>
<dbReference type="EMBL" id="CAVLGL010000057">
    <property type="protein sequence ID" value="CAK1583477.1"/>
    <property type="molecule type" value="Genomic_DNA"/>
</dbReference>
<dbReference type="GO" id="GO:0102531">
    <property type="term" value="F:ecdysteroid-phosphate phosphatase activity"/>
    <property type="evidence" value="ECO:0007669"/>
    <property type="project" value="UniProtKB-ARBA"/>
</dbReference>
<keyword evidence="2 9" id="KW-0728">SH3 domain</keyword>
<evidence type="ECO:0000256" key="4">
    <source>
        <dbReference type="ARBA" id="ARBA00022912"/>
    </source>
</evidence>
<dbReference type="AlphaFoldDB" id="A0AAV1KNM3"/>
<proteinExistence type="predicted"/>
<evidence type="ECO:0000256" key="3">
    <source>
        <dbReference type="ARBA" id="ARBA00022490"/>
    </source>
</evidence>
<keyword evidence="3" id="KW-0963">Cytoplasm</keyword>
<dbReference type="InterPro" id="IPR013078">
    <property type="entry name" value="His_Pase_superF_clade-1"/>
</dbReference>
<dbReference type="Gene3D" id="3.90.1140.10">
    <property type="entry name" value="Cyclic phosphodiesterase"/>
    <property type="match status" value="1"/>
</dbReference>
<dbReference type="FunFam" id="1.10.8.10:FF:000053">
    <property type="entry name" value="Ubiquitin-associated and SH3 domain-containing, A"/>
    <property type="match status" value="1"/>
</dbReference>
<dbReference type="InterPro" id="IPR029033">
    <property type="entry name" value="His_PPase_superfam"/>
</dbReference>
<accession>A0AAV1KNM3</accession>
<dbReference type="GO" id="GO:0004721">
    <property type="term" value="F:phosphoprotein phosphatase activity"/>
    <property type="evidence" value="ECO:0007669"/>
    <property type="project" value="UniProtKB-KW"/>
</dbReference>
<dbReference type="Pfam" id="PF22562">
    <property type="entry name" value="UBA_7"/>
    <property type="match status" value="1"/>
</dbReference>
<organism evidence="13 14">
    <name type="scientific">Parnassius mnemosyne</name>
    <name type="common">clouded apollo</name>
    <dbReference type="NCBI Taxonomy" id="213953"/>
    <lineage>
        <taxon>Eukaryota</taxon>
        <taxon>Metazoa</taxon>
        <taxon>Ecdysozoa</taxon>
        <taxon>Arthropoda</taxon>
        <taxon>Hexapoda</taxon>
        <taxon>Insecta</taxon>
        <taxon>Pterygota</taxon>
        <taxon>Neoptera</taxon>
        <taxon>Endopterygota</taxon>
        <taxon>Lepidoptera</taxon>
        <taxon>Glossata</taxon>
        <taxon>Ditrysia</taxon>
        <taxon>Papilionoidea</taxon>
        <taxon>Papilionidae</taxon>
        <taxon>Parnassiinae</taxon>
        <taxon>Parnassini</taxon>
        <taxon>Parnassius</taxon>
        <taxon>Driopa</taxon>
    </lineage>
</organism>
<dbReference type="CDD" id="cd14301">
    <property type="entry name" value="UBA_UBS3B"/>
    <property type="match status" value="1"/>
</dbReference>
<evidence type="ECO:0000256" key="2">
    <source>
        <dbReference type="ARBA" id="ARBA00022443"/>
    </source>
</evidence>
<dbReference type="InterPro" id="IPR036028">
    <property type="entry name" value="SH3-like_dom_sf"/>
</dbReference>
<dbReference type="PROSITE" id="PS50002">
    <property type="entry name" value="SH3"/>
    <property type="match status" value="1"/>
</dbReference>
<evidence type="ECO:0000259" key="11">
    <source>
        <dbReference type="PROSITE" id="PS50002"/>
    </source>
</evidence>
<evidence type="ECO:0000259" key="12">
    <source>
        <dbReference type="PROSITE" id="PS50030"/>
    </source>
</evidence>
<evidence type="ECO:0000256" key="9">
    <source>
        <dbReference type="PROSITE-ProRule" id="PRU00192"/>
    </source>
</evidence>
<evidence type="ECO:0000256" key="1">
    <source>
        <dbReference type="ARBA" id="ARBA00004514"/>
    </source>
</evidence>
<feature type="compositionally biased region" description="Basic and acidic residues" evidence="10">
    <location>
        <begin position="350"/>
        <end position="360"/>
    </location>
</feature>
<dbReference type="InterPro" id="IPR009097">
    <property type="entry name" value="Cyclic_Pdiesterase"/>
</dbReference>
<comment type="catalytic activity">
    <reaction evidence="5">
        <text>20-hydroxyecdysone 22-phosphate + H2O = 20-hydroxyecdysone + phosphate</text>
        <dbReference type="Rhea" id="RHEA:63580"/>
        <dbReference type="ChEBI" id="CHEBI:15377"/>
        <dbReference type="ChEBI" id="CHEBI:16587"/>
        <dbReference type="ChEBI" id="CHEBI:43474"/>
        <dbReference type="ChEBI" id="CHEBI:147382"/>
    </reaction>
</comment>
<sequence>MQSIWLTVLKFPRMANLPPRKFSTSSTSSKQEISPLQILLQMGFPRNRALKALAATGNRSVQLASDWLLTHVNDTSLDIEEPREYVLYINPTGQLLAQIYEFREKSKAICGWNGAHNFPPHITLVPFFKAADEESLQLAKAVKQVVEKVGNPPACPIKLETYSSPNFIGLFISDEYANYFKEISKQYLRQVSTNSTNLETHPKSLHMTLAYHFEVTAFDSLKLMVDEIELPEVCNWELRLYSRDARFAHHQVYKVTQAYAPKASDELELLIGDYIYIEESEFDSSTDGWVQGTSWLTGVSGYLPGIYTQRTAESDAWTLHRAISLGANNCIECKSSDSEGNTEGEMSNYPHEDAASLGHEKSEETYREWEKYWREVQNNRSESILRITQGTSIDWKSSRAQGTGESDNSIDTVDSTCSDNNCRRWFFAMRHGERVDLTYGQWVPYCFDEKDTYIRKDLNMPLKLGERAGGAAAYAKDTPLTRVGQLQAKLVGEGLRLAGVTVTHVYASAALRCVETAHSFLEGLQASPSVKIRVEPGLFEFKQWYAPTGMAPFMTVWELHKAGYNVDLRYKPYVDLDTNTSETLEQWYKRNEIVAHSAVRDTAAVGGNVIFIGHAATLDLMVYALKRFENKRLEPANYQISNNLLRVPYCALGAIRNNPWQVVSPPCPPSINSSSGRFDWKILLDV</sequence>
<dbReference type="SUPFAM" id="SSF50044">
    <property type="entry name" value="SH3-domain"/>
    <property type="match status" value="1"/>
</dbReference>
<keyword evidence="14" id="KW-1185">Reference proteome</keyword>
<dbReference type="PANTHER" id="PTHR16469">
    <property type="entry name" value="UBIQUITIN-ASSOCIATED AND SH3 DOMAIN-CONTAINING BA-RELATED"/>
    <property type="match status" value="1"/>
</dbReference>
<comment type="subcellular location">
    <subcellularLocation>
        <location evidence="1">Cytoplasm</location>
        <location evidence="1">Cytosol</location>
    </subcellularLocation>
</comment>
<dbReference type="GO" id="GO:0005829">
    <property type="term" value="C:cytosol"/>
    <property type="evidence" value="ECO:0007669"/>
    <property type="project" value="UniProtKB-SubCell"/>
</dbReference>
<gene>
    <name evidence="13" type="ORF">PARMNEM_LOCUS4870</name>
</gene>
<dbReference type="Gene3D" id="1.10.8.10">
    <property type="entry name" value="DNA helicase RuvA subunit, C-terminal domain"/>
    <property type="match status" value="1"/>
</dbReference>
<dbReference type="SUPFAM" id="SSF53254">
    <property type="entry name" value="Phosphoglycerate mutase-like"/>
    <property type="match status" value="1"/>
</dbReference>
<dbReference type="CDD" id="cd11791">
    <property type="entry name" value="SH3_UBASH3"/>
    <property type="match status" value="1"/>
</dbReference>
<evidence type="ECO:0000313" key="14">
    <source>
        <dbReference type="Proteomes" id="UP001314205"/>
    </source>
</evidence>
<reference evidence="13 14" key="1">
    <citation type="submission" date="2023-11" db="EMBL/GenBank/DDBJ databases">
        <authorList>
            <person name="Hedman E."/>
            <person name="Englund M."/>
            <person name="Stromberg M."/>
            <person name="Nyberg Akerstrom W."/>
            <person name="Nylinder S."/>
            <person name="Jareborg N."/>
            <person name="Kallberg Y."/>
            <person name="Kronander E."/>
        </authorList>
    </citation>
    <scope>NUCLEOTIDE SEQUENCE [LARGE SCALE GENOMIC DNA]</scope>
</reference>
<dbReference type="PANTHER" id="PTHR16469:SF27">
    <property type="entry name" value="UBIQUITIN-ASSOCIATED AND SH3 DOMAIN-CONTAINING BA-RELATED"/>
    <property type="match status" value="1"/>
</dbReference>
<protein>
    <recommendedName>
        <fullName evidence="8">Ecdysteroid-phosphate phosphatase</fullName>
    </recommendedName>
</protein>
<dbReference type="InterPro" id="IPR001452">
    <property type="entry name" value="SH3_domain"/>
</dbReference>
<keyword evidence="4" id="KW-0904">Protein phosphatase</keyword>
<feature type="region of interest" description="Disordered" evidence="10">
    <location>
        <begin position="336"/>
        <end position="360"/>
    </location>
</feature>
<evidence type="ECO:0000256" key="7">
    <source>
        <dbReference type="ARBA" id="ARBA00052011"/>
    </source>
</evidence>
<dbReference type="SUPFAM" id="SSF55144">
    <property type="entry name" value="LigT-like"/>
    <property type="match status" value="1"/>
</dbReference>
<dbReference type="InterPro" id="IPR051710">
    <property type="entry name" value="Phosphatase_SH3-domain"/>
</dbReference>
<evidence type="ECO:0000313" key="13">
    <source>
        <dbReference type="EMBL" id="CAK1583477.1"/>
    </source>
</evidence>
<comment type="catalytic activity">
    <reaction evidence="6">
        <text>2-deoxyecdysone 22-phosphate + H2O = 2-deoxyecdysone + phosphate</text>
        <dbReference type="Rhea" id="RHEA:63584"/>
        <dbReference type="ChEBI" id="CHEBI:15377"/>
        <dbReference type="ChEBI" id="CHEBI:19566"/>
        <dbReference type="ChEBI" id="CHEBI:43474"/>
        <dbReference type="ChEBI" id="CHEBI:147386"/>
    </reaction>
</comment>
<dbReference type="PROSITE" id="PS50030">
    <property type="entry name" value="UBA"/>
    <property type="match status" value="1"/>
</dbReference>
<evidence type="ECO:0000256" key="8">
    <source>
        <dbReference type="ARBA" id="ARBA00074288"/>
    </source>
</evidence>
<evidence type="ECO:0000256" key="6">
    <source>
        <dbReference type="ARBA" id="ARBA00051991"/>
    </source>
</evidence>
<comment type="catalytic activity">
    <reaction evidence="7">
        <text>ecdysone 22-phosphate + H2O = ecdysone + phosphate</text>
        <dbReference type="Rhea" id="RHEA:63576"/>
        <dbReference type="ChEBI" id="CHEBI:15377"/>
        <dbReference type="ChEBI" id="CHEBI:16688"/>
        <dbReference type="ChEBI" id="CHEBI:43474"/>
        <dbReference type="ChEBI" id="CHEBI:147380"/>
    </reaction>
</comment>
<dbReference type="SUPFAM" id="SSF46934">
    <property type="entry name" value="UBA-like"/>
    <property type="match status" value="1"/>
</dbReference>
<dbReference type="Gene3D" id="3.40.50.1240">
    <property type="entry name" value="Phosphoglycerate mutase-like"/>
    <property type="match status" value="1"/>
</dbReference>
<dbReference type="CDD" id="cd07067">
    <property type="entry name" value="HP_PGM_like"/>
    <property type="match status" value="1"/>
</dbReference>
<comment type="caution">
    <text evidence="13">The sequence shown here is derived from an EMBL/GenBank/DDBJ whole genome shotgun (WGS) entry which is preliminary data.</text>
</comment>
<keyword evidence="4" id="KW-0378">Hydrolase</keyword>
<evidence type="ECO:0000256" key="5">
    <source>
        <dbReference type="ARBA" id="ARBA00050567"/>
    </source>
</evidence>
<dbReference type="InterPro" id="IPR015940">
    <property type="entry name" value="UBA"/>
</dbReference>
<dbReference type="Pfam" id="PF14604">
    <property type="entry name" value="SH3_9"/>
    <property type="match status" value="1"/>
</dbReference>
<dbReference type="Proteomes" id="UP001314205">
    <property type="component" value="Unassembled WGS sequence"/>
</dbReference>
<name>A0AAV1KNM3_9NEOP</name>